<name>A1ZJ00_MICM2</name>
<dbReference type="Proteomes" id="UP000004095">
    <property type="component" value="Unassembled WGS sequence"/>
</dbReference>
<reference evidence="1 2" key="1">
    <citation type="submission" date="2007-01" db="EMBL/GenBank/DDBJ databases">
        <authorList>
            <person name="Haygood M."/>
            <person name="Podell S."/>
            <person name="Anderson C."/>
            <person name="Hopkinson B."/>
            <person name="Roe K."/>
            <person name="Barbeau K."/>
            <person name="Gaasterland T."/>
            <person name="Ferriera S."/>
            <person name="Johnson J."/>
            <person name="Kravitz S."/>
            <person name="Beeson K."/>
            <person name="Sutton G."/>
            <person name="Rogers Y.-H."/>
            <person name="Friedman R."/>
            <person name="Frazier M."/>
            <person name="Venter J.C."/>
        </authorList>
    </citation>
    <scope>NUCLEOTIDE SEQUENCE [LARGE SCALE GENOMIC DNA]</scope>
    <source>
        <strain evidence="1 2">ATCC 23134</strain>
    </source>
</reference>
<dbReference type="RefSeq" id="WP_002695918.1">
    <property type="nucleotide sequence ID" value="NZ_AAWS01000010.1"/>
</dbReference>
<evidence type="ECO:0000313" key="2">
    <source>
        <dbReference type="Proteomes" id="UP000004095"/>
    </source>
</evidence>
<dbReference type="AlphaFoldDB" id="A1ZJ00"/>
<gene>
    <name evidence="1" type="ORF">M23134_00420</name>
</gene>
<accession>A1ZJ00</accession>
<keyword evidence="2" id="KW-1185">Reference proteome</keyword>
<evidence type="ECO:0000313" key="1">
    <source>
        <dbReference type="EMBL" id="EAY29536.1"/>
    </source>
</evidence>
<sequence>MLYGYIVGFTPEKQVAKGLVIATSTKHQVILIMGVHRYNRNKSGAQVATKVLTLTGIGLLTNARLLKAAKADFMKTPKGNAYKSPIPEGQKVILPKQK</sequence>
<comment type="caution">
    <text evidence="1">The sequence shown here is derived from an EMBL/GenBank/DDBJ whole genome shotgun (WGS) entry which is preliminary data.</text>
</comment>
<protein>
    <submittedName>
        <fullName evidence="1">Uncharacterized protein</fullName>
    </submittedName>
</protein>
<dbReference type="EMBL" id="AAWS01000010">
    <property type="protein sequence ID" value="EAY29536.1"/>
    <property type="molecule type" value="Genomic_DNA"/>
</dbReference>
<proteinExistence type="predicted"/>
<organism evidence="1 2">
    <name type="scientific">Microscilla marina ATCC 23134</name>
    <dbReference type="NCBI Taxonomy" id="313606"/>
    <lineage>
        <taxon>Bacteria</taxon>
        <taxon>Pseudomonadati</taxon>
        <taxon>Bacteroidota</taxon>
        <taxon>Cytophagia</taxon>
        <taxon>Cytophagales</taxon>
        <taxon>Microscillaceae</taxon>
        <taxon>Microscilla</taxon>
    </lineage>
</organism>